<evidence type="ECO:0000313" key="3">
    <source>
        <dbReference type="Proteomes" id="UP000253729"/>
    </source>
</evidence>
<dbReference type="Proteomes" id="UP000253729">
    <property type="component" value="Unassembled WGS sequence"/>
</dbReference>
<name>A0A3F3PRA3_9EURO</name>
<accession>A0A3F3PRA3</accession>
<keyword evidence="3" id="KW-1185">Reference proteome</keyword>
<gene>
    <name evidence="2" type="ORF">BDQ94DRAFT_83151</name>
</gene>
<proteinExistence type="predicted"/>
<dbReference type="AlphaFoldDB" id="A0A3F3PRA3"/>
<evidence type="ECO:0000313" key="2">
    <source>
        <dbReference type="EMBL" id="RDH29467.1"/>
    </source>
</evidence>
<dbReference type="GeneID" id="38145002"/>
<dbReference type="EMBL" id="KZ852067">
    <property type="protein sequence ID" value="RDH29467.1"/>
    <property type="molecule type" value="Genomic_DNA"/>
</dbReference>
<organism evidence="2 3">
    <name type="scientific">Aspergillus welwitschiae</name>
    <dbReference type="NCBI Taxonomy" id="1341132"/>
    <lineage>
        <taxon>Eukaryota</taxon>
        <taxon>Fungi</taxon>
        <taxon>Dikarya</taxon>
        <taxon>Ascomycota</taxon>
        <taxon>Pezizomycotina</taxon>
        <taxon>Eurotiomycetes</taxon>
        <taxon>Eurotiomycetidae</taxon>
        <taxon>Eurotiales</taxon>
        <taxon>Aspergillaceae</taxon>
        <taxon>Aspergillus</taxon>
        <taxon>Aspergillus subgen. Circumdati</taxon>
    </lineage>
</organism>
<dbReference type="RefSeq" id="XP_026622489.1">
    <property type="nucleotide sequence ID" value="XM_026776646.1"/>
</dbReference>
<evidence type="ECO:0000256" key="1">
    <source>
        <dbReference type="SAM" id="MobiDB-lite"/>
    </source>
</evidence>
<feature type="compositionally biased region" description="Low complexity" evidence="1">
    <location>
        <begin position="55"/>
        <end position="76"/>
    </location>
</feature>
<sequence>MIELSCMLRSPHSPSSIILLCSISPSSSSTVMGTPRPFHFSISARANPSMLLMPTTKNPRSSRSTSNTSHQSPSTSLTPTSRDAR</sequence>
<reference evidence="2 3" key="1">
    <citation type="submission" date="2018-07" db="EMBL/GenBank/DDBJ databases">
        <title>The genomes of Aspergillus section Nigri reveals drivers in fungal speciation.</title>
        <authorList>
            <consortium name="DOE Joint Genome Institute"/>
            <person name="Vesth T.C."/>
            <person name="Nybo J."/>
            <person name="Theobald S."/>
            <person name="Brandl J."/>
            <person name="Frisvad J.C."/>
            <person name="Nielsen K.F."/>
            <person name="Lyhne E.K."/>
            <person name="Kogle M.E."/>
            <person name="Kuo A."/>
            <person name="Riley R."/>
            <person name="Clum A."/>
            <person name="Nolan M."/>
            <person name="Lipzen A."/>
            <person name="Salamov A."/>
            <person name="Henrissat B."/>
            <person name="Wiebenga A."/>
            <person name="De vries R.P."/>
            <person name="Grigoriev I.V."/>
            <person name="Mortensen U.H."/>
            <person name="Andersen M.R."/>
            <person name="Baker S.E."/>
        </authorList>
    </citation>
    <scope>NUCLEOTIDE SEQUENCE [LARGE SCALE GENOMIC DNA]</scope>
    <source>
        <strain evidence="2 3">CBS 139.54b</strain>
    </source>
</reference>
<protein>
    <submittedName>
        <fullName evidence="2">Uncharacterized protein</fullName>
    </submittedName>
</protein>
<feature type="region of interest" description="Disordered" evidence="1">
    <location>
        <begin position="49"/>
        <end position="85"/>
    </location>
</feature>